<evidence type="ECO:0000256" key="1">
    <source>
        <dbReference type="SAM" id="MobiDB-lite"/>
    </source>
</evidence>
<keyword evidence="3" id="KW-1185">Reference proteome</keyword>
<reference evidence="2 3" key="1">
    <citation type="submission" date="2015-03" db="EMBL/GenBank/DDBJ databases">
        <title>Draft genome sequence of Elstera litoralis.</title>
        <authorList>
            <person name="Rahalkar M.C."/>
            <person name="Dhakephalkar P.K."/>
            <person name="Pore S.D."/>
            <person name="Arora P."/>
            <person name="Kapse N.G."/>
            <person name="Pandit P.S."/>
        </authorList>
    </citation>
    <scope>NUCLEOTIDE SEQUENCE [LARGE SCALE GENOMIC DNA]</scope>
    <source>
        <strain evidence="2 3">Dia-1</strain>
    </source>
</reference>
<name>A0A0F3ISM0_9PROT</name>
<dbReference type="AlphaFoldDB" id="A0A0F3ISM0"/>
<evidence type="ECO:0000313" key="2">
    <source>
        <dbReference type="EMBL" id="KJV09622.1"/>
    </source>
</evidence>
<protein>
    <submittedName>
        <fullName evidence="2">Uncharacterized protein</fullName>
    </submittedName>
</protein>
<feature type="region of interest" description="Disordered" evidence="1">
    <location>
        <begin position="136"/>
        <end position="161"/>
    </location>
</feature>
<dbReference type="EMBL" id="LAJY01000245">
    <property type="protein sequence ID" value="KJV09622.1"/>
    <property type="molecule type" value="Genomic_DNA"/>
</dbReference>
<organism evidence="2 3">
    <name type="scientific">Elstera litoralis</name>
    <dbReference type="NCBI Taxonomy" id="552518"/>
    <lineage>
        <taxon>Bacteria</taxon>
        <taxon>Pseudomonadati</taxon>
        <taxon>Pseudomonadota</taxon>
        <taxon>Alphaproteobacteria</taxon>
        <taxon>Rhodospirillales</taxon>
        <taxon>Rhodospirillaceae</taxon>
        <taxon>Elstera</taxon>
    </lineage>
</organism>
<proteinExistence type="predicted"/>
<gene>
    <name evidence="2" type="ORF">VZ95_10330</name>
</gene>
<dbReference type="SUPFAM" id="SSF55347">
    <property type="entry name" value="Glyceraldehyde-3-phosphate dehydrogenase-like, C-terminal domain"/>
    <property type="match status" value="1"/>
</dbReference>
<evidence type="ECO:0000313" key="3">
    <source>
        <dbReference type="Proteomes" id="UP000033774"/>
    </source>
</evidence>
<dbReference type="Gene3D" id="3.30.360.10">
    <property type="entry name" value="Dihydrodipicolinate Reductase, domain 2"/>
    <property type="match status" value="1"/>
</dbReference>
<accession>A0A0F3ISM0</accession>
<dbReference type="Proteomes" id="UP000033774">
    <property type="component" value="Unassembled WGS sequence"/>
</dbReference>
<dbReference type="RefSeq" id="WP_045775765.1">
    <property type="nucleotide sequence ID" value="NZ_LAJY01000245.1"/>
</dbReference>
<sequence length="218" mass="23911">MALAGARKVIVQANIWRRADETLRRLADGLLAEKLGRVQAATLIYGNGLHNNGFHMIDLTRMLLGEVEAVQALGPVLPGPHLPLPGDFDLCFALHLASGQIVLAQPVDFRDYRENGLDFWGSNGRLSVWQEGLTLRPRPPPRQSRHARRARDCQRRARASANHGRRSLWRMYDNLADAVAGRAPLWSPGDSALQVERVIAALEASLAAGGAKIEVSHA</sequence>
<dbReference type="OrthoDB" id="9792935at2"/>
<comment type="caution">
    <text evidence="2">The sequence shown here is derived from an EMBL/GenBank/DDBJ whole genome shotgun (WGS) entry which is preliminary data.</text>
</comment>